<keyword evidence="2" id="KW-0812">Transmembrane</keyword>
<keyword evidence="2" id="KW-0472">Membrane</keyword>
<sequence length="219" mass="24157">MLFLRFISNVLYSIYFQFISLLFNYFAALLFYTSSILFFIFLSLIALFSLLCSPLLNTSTSLKAFGLDYASLQAPTSCPGLLLRLALACCRLDHLARPSANEVIASLAGSQLTARRNCAVQRNCRRLIPGSSACLTSSSCPAPFESTTISLMTSTSTAITTTSTLSPNRNPGSNSNATALYSYKSTPIFHHSHISHRHPIKHCQHQQRRHSTGFQPCLH</sequence>
<evidence type="ECO:0000256" key="2">
    <source>
        <dbReference type="SAM" id="Phobius"/>
    </source>
</evidence>
<evidence type="ECO:0008006" key="5">
    <source>
        <dbReference type="Google" id="ProtNLM"/>
    </source>
</evidence>
<accession>A0A3S5ABU7</accession>
<dbReference type="AlphaFoldDB" id="A0A3S5ABU7"/>
<feature type="transmembrane region" description="Helical" evidence="2">
    <location>
        <begin position="36"/>
        <end position="56"/>
    </location>
</feature>
<comment type="caution">
    <text evidence="3">The sequence shown here is derived from an EMBL/GenBank/DDBJ whole genome shotgun (WGS) entry which is preliminary data.</text>
</comment>
<dbReference type="EMBL" id="CAAALY010244766">
    <property type="protein sequence ID" value="VEL32854.1"/>
    <property type="molecule type" value="Genomic_DNA"/>
</dbReference>
<proteinExistence type="predicted"/>
<reference evidence="3" key="1">
    <citation type="submission" date="2018-11" db="EMBL/GenBank/DDBJ databases">
        <authorList>
            <consortium name="Pathogen Informatics"/>
        </authorList>
    </citation>
    <scope>NUCLEOTIDE SEQUENCE</scope>
</reference>
<evidence type="ECO:0000313" key="4">
    <source>
        <dbReference type="Proteomes" id="UP000784294"/>
    </source>
</evidence>
<dbReference type="Proteomes" id="UP000784294">
    <property type="component" value="Unassembled WGS sequence"/>
</dbReference>
<evidence type="ECO:0000313" key="3">
    <source>
        <dbReference type="EMBL" id="VEL32854.1"/>
    </source>
</evidence>
<protein>
    <recommendedName>
        <fullName evidence="5">Serine-threonine/tyrosine-protein kinase catalytic domain-containing protein</fullName>
    </recommendedName>
</protein>
<organism evidence="3 4">
    <name type="scientific">Protopolystoma xenopodis</name>
    <dbReference type="NCBI Taxonomy" id="117903"/>
    <lineage>
        <taxon>Eukaryota</taxon>
        <taxon>Metazoa</taxon>
        <taxon>Spiralia</taxon>
        <taxon>Lophotrochozoa</taxon>
        <taxon>Platyhelminthes</taxon>
        <taxon>Monogenea</taxon>
        <taxon>Polyopisthocotylea</taxon>
        <taxon>Polystomatidea</taxon>
        <taxon>Polystomatidae</taxon>
        <taxon>Protopolystoma</taxon>
    </lineage>
</organism>
<keyword evidence="4" id="KW-1185">Reference proteome</keyword>
<keyword evidence="2" id="KW-1133">Transmembrane helix</keyword>
<gene>
    <name evidence="3" type="ORF">PXEA_LOCUS26294</name>
</gene>
<evidence type="ECO:0000256" key="1">
    <source>
        <dbReference type="SAM" id="MobiDB-lite"/>
    </source>
</evidence>
<feature type="region of interest" description="Disordered" evidence="1">
    <location>
        <begin position="198"/>
        <end position="219"/>
    </location>
</feature>
<feature type="compositionally biased region" description="Basic residues" evidence="1">
    <location>
        <begin position="198"/>
        <end position="211"/>
    </location>
</feature>
<feature type="transmembrane region" description="Helical" evidence="2">
    <location>
        <begin position="12"/>
        <end position="30"/>
    </location>
</feature>
<name>A0A3S5ABU7_9PLAT</name>